<accession>A0A199V133</accession>
<dbReference type="Proteomes" id="UP000092600">
    <property type="component" value="Unassembled WGS sequence"/>
</dbReference>
<organism evidence="2 3">
    <name type="scientific">Ananas comosus</name>
    <name type="common">Pineapple</name>
    <name type="synonym">Ananas ananas</name>
    <dbReference type="NCBI Taxonomy" id="4615"/>
    <lineage>
        <taxon>Eukaryota</taxon>
        <taxon>Viridiplantae</taxon>
        <taxon>Streptophyta</taxon>
        <taxon>Embryophyta</taxon>
        <taxon>Tracheophyta</taxon>
        <taxon>Spermatophyta</taxon>
        <taxon>Magnoliopsida</taxon>
        <taxon>Liliopsida</taxon>
        <taxon>Poales</taxon>
        <taxon>Bromeliaceae</taxon>
        <taxon>Bromelioideae</taxon>
        <taxon>Ananas</taxon>
    </lineage>
</organism>
<feature type="transmembrane region" description="Helical" evidence="1">
    <location>
        <begin position="40"/>
        <end position="65"/>
    </location>
</feature>
<dbReference type="EMBL" id="LSRQ01003843">
    <property type="protein sequence ID" value="OAY70595.1"/>
    <property type="molecule type" value="Genomic_DNA"/>
</dbReference>
<evidence type="ECO:0000313" key="2">
    <source>
        <dbReference type="EMBL" id="OAY70595.1"/>
    </source>
</evidence>
<reference evidence="2 3" key="1">
    <citation type="journal article" date="2016" name="DNA Res.">
        <title>The draft genome of MD-2 pineapple using hybrid error correction of long reads.</title>
        <authorList>
            <person name="Redwan R.M."/>
            <person name="Saidin A."/>
            <person name="Kumar S.V."/>
        </authorList>
    </citation>
    <scope>NUCLEOTIDE SEQUENCE [LARGE SCALE GENOMIC DNA]</scope>
    <source>
        <strain evidence="3">cv. MD2</strain>
        <tissue evidence="2">Leaf</tissue>
    </source>
</reference>
<proteinExistence type="predicted"/>
<protein>
    <submittedName>
        <fullName evidence="2">Uncharacterized protein</fullName>
    </submittedName>
</protein>
<keyword evidence="1" id="KW-0812">Transmembrane</keyword>
<evidence type="ECO:0000313" key="3">
    <source>
        <dbReference type="Proteomes" id="UP000092600"/>
    </source>
</evidence>
<gene>
    <name evidence="2" type="ORF">ACMD2_13980</name>
</gene>
<keyword evidence="1" id="KW-0472">Membrane</keyword>
<dbReference type="AlphaFoldDB" id="A0A199V133"/>
<keyword evidence="1" id="KW-1133">Transmembrane helix</keyword>
<comment type="caution">
    <text evidence="2">The sequence shown here is derived from an EMBL/GenBank/DDBJ whole genome shotgun (WGS) entry which is preliminary data.</text>
</comment>
<evidence type="ECO:0000256" key="1">
    <source>
        <dbReference type="SAM" id="Phobius"/>
    </source>
</evidence>
<name>A0A199V133_ANACO</name>
<sequence length="85" mass="9759">MLVKYRSTTCLNPGDSERQHVLMKEQVLASALTRAKNNNIALFVAYYLLWLTTYCGRMFVAYYLLRHESPASPQHHNKDVLAANT</sequence>